<keyword evidence="3" id="KW-1185">Reference proteome</keyword>
<dbReference type="Proteomes" id="UP001225646">
    <property type="component" value="Unassembled WGS sequence"/>
</dbReference>
<comment type="caution">
    <text evidence="2">The sequence shown here is derived from an EMBL/GenBank/DDBJ whole genome shotgun (WGS) entry which is preliminary data.</text>
</comment>
<name>A0ABT9VR38_9BACI</name>
<gene>
    <name evidence="2" type="ORF">J2S06_002531</name>
</gene>
<evidence type="ECO:0008006" key="4">
    <source>
        <dbReference type="Google" id="ProtNLM"/>
    </source>
</evidence>
<reference evidence="2 3" key="1">
    <citation type="submission" date="2023-07" db="EMBL/GenBank/DDBJ databases">
        <title>Genomic Encyclopedia of Type Strains, Phase IV (KMG-IV): sequencing the most valuable type-strain genomes for metagenomic binning, comparative biology and taxonomic classification.</title>
        <authorList>
            <person name="Goeker M."/>
        </authorList>
    </citation>
    <scope>NUCLEOTIDE SEQUENCE [LARGE SCALE GENOMIC DNA]</scope>
    <source>
        <strain evidence="2 3">DSM 19092</strain>
    </source>
</reference>
<sequence length="76" mass="7718">MEENGSKSMLAAFGVLALLPLVCCGGPILLTLFGATSISAILGTIANSWITAGILFILIVGGATIAIRRLLNCTAV</sequence>
<keyword evidence="1" id="KW-0472">Membrane</keyword>
<protein>
    <recommendedName>
        <fullName evidence="4">Mercuric ion transport protein</fullName>
    </recommendedName>
</protein>
<keyword evidence="1" id="KW-1133">Transmembrane helix</keyword>
<dbReference type="EMBL" id="JAUSTR010000016">
    <property type="protein sequence ID" value="MDQ0163448.1"/>
    <property type="molecule type" value="Genomic_DNA"/>
</dbReference>
<feature type="transmembrane region" description="Helical" evidence="1">
    <location>
        <begin position="49"/>
        <end position="71"/>
    </location>
</feature>
<evidence type="ECO:0000313" key="3">
    <source>
        <dbReference type="Proteomes" id="UP001225646"/>
    </source>
</evidence>
<keyword evidence="1" id="KW-0812">Transmembrane</keyword>
<evidence type="ECO:0000256" key="1">
    <source>
        <dbReference type="SAM" id="Phobius"/>
    </source>
</evidence>
<evidence type="ECO:0000313" key="2">
    <source>
        <dbReference type="EMBL" id="MDQ0163448.1"/>
    </source>
</evidence>
<proteinExistence type="predicted"/>
<organism evidence="2 3">
    <name type="scientific">Aeribacillus alveayuensis</name>
    <dbReference type="NCBI Taxonomy" id="279215"/>
    <lineage>
        <taxon>Bacteria</taxon>
        <taxon>Bacillati</taxon>
        <taxon>Bacillota</taxon>
        <taxon>Bacilli</taxon>
        <taxon>Bacillales</taxon>
        <taxon>Bacillaceae</taxon>
        <taxon>Aeribacillus</taxon>
    </lineage>
</organism>
<accession>A0ABT9VR38</accession>